<reference evidence="9 10" key="1">
    <citation type="submission" date="2024-04" db="EMBL/GenBank/DDBJ databases">
        <title>Novel species of the genus Ideonella isolated from streams.</title>
        <authorList>
            <person name="Lu H."/>
        </authorList>
    </citation>
    <scope>NUCLEOTIDE SEQUENCE [LARGE SCALE GENOMIC DNA]</scope>
    <source>
        <strain evidence="9 10">BYS139W</strain>
    </source>
</reference>
<evidence type="ECO:0000256" key="4">
    <source>
        <dbReference type="ARBA" id="ARBA00022982"/>
    </source>
</evidence>
<dbReference type="PANTHER" id="PTHR33751:SF9">
    <property type="entry name" value="CYTOCHROME C4"/>
    <property type="match status" value="1"/>
</dbReference>
<dbReference type="InterPro" id="IPR050597">
    <property type="entry name" value="Cytochrome_c_Oxidase_Subunit"/>
</dbReference>
<feature type="domain" description="Cytochrome c" evidence="8">
    <location>
        <begin position="33"/>
        <end position="112"/>
    </location>
</feature>
<dbReference type="InterPro" id="IPR036909">
    <property type="entry name" value="Cyt_c-like_dom_sf"/>
</dbReference>
<keyword evidence="4" id="KW-0249">Electron transport</keyword>
<organism evidence="9 10">
    <name type="scientific">Pseudaquabacterium rugosum</name>
    <dbReference type="NCBI Taxonomy" id="2984194"/>
    <lineage>
        <taxon>Bacteria</taxon>
        <taxon>Pseudomonadati</taxon>
        <taxon>Pseudomonadota</taxon>
        <taxon>Betaproteobacteria</taxon>
        <taxon>Burkholderiales</taxon>
        <taxon>Sphaerotilaceae</taxon>
        <taxon>Pseudaquabacterium</taxon>
    </lineage>
</organism>
<evidence type="ECO:0000259" key="8">
    <source>
        <dbReference type="PROSITE" id="PS51007"/>
    </source>
</evidence>
<dbReference type="PROSITE" id="PS51007">
    <property type="entry name" value="CYTC"/>
    <property type="match status" value="1"/>
</dbReference>
<dbReference type="SUPFAM" id="SSF46626">
    <property type="entry name" value="Cytochrome c"/>
    <property type="match status" value="1"/>
</dbReference>
<dbReference type="RefSeq" id="WP_341375362.1">
    <property type="nucleotide sequence ID" value="NZ_JBBUTF010000015.1"/>
</dbReference>
<feature type="chain" id="PRO_5045058813" evidence="7">
    <location>
        <begin position="28"/>
        <end position="132"/>
    </location>
</feature>
<evidence type="ECO:0000256" key="5">
    <source>
        <dbReference type="ARBA" id="ARBA00023004"/>
    </source>
</evidence>
<name>A0ABU9BCD3_9BURK</name>
<keyword evidence="3 6" id="KW-0479">Metal-binding</keyword>
<evidence type="ECO:0000313" key="9">
    <source>
        <dbReference type="EMBL" id="MEK8027579.1"/>
    </source>
</evidence>
<gene>
    <name evidence="9" type="ORF">AACH11_16570</name>
</gene>
<dbReference type="PANTHER" id="PTHR33751">
    <property type="entry name" value="CBB3-TYPE CYTOCHROME C OXIDASE SUBUNIT FIXP"/>
    <property type="match status" value="1"/>
</dbReference>
<evidence type="ECO:0000256" key="6">
    <source>
        <dbReference type="PROSITE-ProRule" id="PRU00433"/>
    </source>
</evidence>
<dbReference type="Pfam" id="PF00034">
    <property type="entry name" value="Cytochrom_C"/>
    <property type="match status" value="1"/>
</dbReference>
<keyword evidence="1" id="KW-0813">Transport</keyword>
<comment type="caution">
    <text evidence="9">The sequence shown here is derived from an EMBL/GenBank/DDBJ whole genome shotgun (WGS) entry which is preliminary data.</text>
</comment>
<dbReference type="InterPro" id="IPR009056">
    <property type="entry name" value="Cyt_c-like_dom"/>
</dbReference>
<dbReference type="EMBL" id="JBBUTF010000015">
    <property type="protein sequence ID" value="MEK8027579.1"/>
    <property type="molecule type" value="Genomic_DNA"/>
</dbReference>
<protein>
    <submittedName>
        <fullName evidence="9">C-type cytochrome</fullName>
    </submittedName>
</protein>
<evidence type="ECO:0000256" key="1">
    <source>
        <dbReference type="ARBA" id="ARBA00022448"/>
    </source>
</evidence>
<accession>A0ABU9BCD3</accession>
<evidence type="ECO:0000256" key="3">
    <source>
        <dbReference type="ARBA" id="ARBA00022723"/>
    </source>
</evidence>
<proteinExistence type="predicted"/>
<keyword evidence="2 6" id="KW-0349">Heme</keyword>
<keyword evidence="10" id="KW-1185">Reference proteome</keyword>
<evidence type="ECO:0000256" key="2">
    <source>
        <dbReference type="ARBA" id="ARBA00022617"/>
    </source>
</evidence>
<keyword evidence="5 6" id="KW-0408">Iron</keyword>
<feature type="signal peptide" evidence="7">
    <location>
        <begin position="1"/>
        <end position="27"/>
    </location>
</feature>
<dbReference type="Proteomes" id="UP001368500">
    <property type="component" value="Unassembled WGS sequence"/>
</dbReference>
<dbReference type="Gene3D" id="1.10.760.10">
    <property type="entry name" value="Cytochrome c-like domain"/>
    <property type="match status" value="1"/>
</dbReference>
<evidence type="ECO:0000256" key="7">
    <source>
        <dbReference type="SAM" id="SignalP"/>
    </source>
</evidence>
<evidence type="ECO:0000313" key="10">
    <source>
        <dbReference type="Proteomes" id="UP001368500"/>
    </source>
</evidence>
<keyword evidence="7" id="KW-0732">Signal</keyword>
<sequence>MTGTALLVLGALGAALPAGTAAAPVDAAPLATEAALQGRALAAACASCHGREGRALPGARLPGLAGRPAAALLAQLDALRDGRQPALLMPQILRGYTPQQLAAIAAWFAQLPPPTPADDSASHDASTHGTDR</sequence>